<gene>
    <name evidence="1" type="ORF">SAMN02910262_00901</name>
</gene>
<evidence type="ECO:0000313" key="1">
    <source>
        <dbReference type="EMBL" id="SFR70571.1"/>
    </source>
</evidence>
<organism evidence="1 2">
    <name type="scientific">[Clostridium] aminophilum</name>
    <dbReference type="NCBI Taxonomy" id="1526"/>
    <lineage>
        <taxon>Bacteria</taxon>
        <taxon>Bacillati</taxon>
        <taxon>Bacillota</taxon>
        <taxon>Clostridia</taxon>
        <taxon>Lachnospirales</taxon>
        <taxon>Lachnospiraceae</taxon>
    </lineage>
</organism>
<reference evidence="1 2" key="1">
    <citation type="submission" date="2016-10" db="EMBL/GenBank/DDBJ databases">
        <authorList>
            <person name="de Groot N.N."/>
        </authorList>
    </citation>
    <scope>NUCLEOTIDE SEQUENCE [LARGE SCALE GENOMIC DNA]</scope>
    <source>
        <strain evidence="1 2">F</strain>
    </source>
</reference>
<dbReference type="Proteomes" id="UP000214760">
    <property type="component" value="Unassembled WGS sequence"/>
</dbReference>
<accession>A0A1I6IV71</accession>
<name>A0A1I6IV71_9FIRM</name>
<protein>
    <recommendedName>
        <fullName evidence="3">RloB-like protein</fullName>
    </recommendedName>
</protein>
<proteinExistence type="predicted"/>
<sequence>MKTYVWCEDSGAGYEFWRYIFKVIQGDAKVESKGNNTELRKSVEQIGNDGAEYYVIMDMAVDNPDVLRELKRLNTLASGKHNVHILKIHSFEFVLLSFKWLEDWVFAKEDELKKKREKLLKARRLFLQLVEYGLTQEERSRFLALTGYDENKNSEQMAAALLRDITRNTGFETNKGKLGECFVNDCCTWENRQKDDICGLNDSRLDSNEKINQLVQYSVLRNTLQEVRLL</sequence>
<dbReference type="RefSeq" id="WP_031471624.1">
    <property type="nucleotide sequence ID" value="NZ_FOZC01000003.1"/>
</dbReference>
<dbReference type="AlphaFoldDB" id="A0A1I6IV71"/>
<evidence type="ECO:0000313" key="2">
    <source>
        <dbReference type="Proteomes" id="UP000214760"/>
    </source>
</evidence>
<dbReference type="EMBL" id="FOZC01000003">
    <property type="protein sequence ID" value="SFR70571.1"/>
    <property type="molecule type" value="Genomic_DNA"/>
</dbReference>
<evidence type="ECO:0008006" key="3">
    <source>
        <dbReference type="Google" id="ProtNLM"/>
    </source>
</evidence>